<dbReference type="PANTHER" id="PTHR42928">
    <property type="entry name" value="TRICARBOXYLATE-BINDING PROTEIN"/>
    <property type="match status" value="1"/>
</dbReference>
<accession>A0ABS5QIR8</accession>
<organism evidence="2 3">
    <name type="scientific">Roseococcus pinisoli</name>
    <dbReference type="NCBI Taxonomy" id="2835040"/>
    <lineage>
        <taxon>Bacteria</taxon>
        <taxon>Pseudomonadati</taxon>
        <taxon>Pseudomonadota</taxon>
        <taxon>Alphaproteobacteria</taxon>
        <taxon>Acetobacterales</taxon>
        <taxon>Roseomonadaceae</taxon>
        <taxon>Roseococcus</taxon>
    </lineage>
</organism>
<protein>
    <submittedName>
        <fullName evidence="2">Tripartite tricarboxylate transporter substrate binding protein</fullName>
    </submittedName>
</protein>
<comment type="caution">
    <text evidence="2">The sequence shown here is derived from an EMBL/GenBank/DDBJ whole genome shotgun (WGS) entry which is preliminary data.</text>
</comment>
<comment type="similarity">
    <text evidence="1">Belongs to the UPF0065 (bug) family.</text>
</comment>
<proteinExistence type="inferred from homology"/>
<sequence>MLTRRSALSVPFAMPALHRAAAAPGDAGDFPSRPVRVILPYAAGGQADTIARVMQPRMSEALGQPVVIENRTGAGGSIGGGIVAASPPDGYTLLFDAASFLIVPLAVRGLPFDYETAFAPVGLVAEQPYVLAVSPSMGVSDLAGFLAAARAGSEPIAYGTPGIGSIGHLAGALLATRAGIQLEHVAYRGGADVSRDMAAGTLRMGILSYNSIGPLVQDGRARALGVTSGIRRGDRRIPTIAENGFPGFEVTSWTGVFARAGTPPAILHKLAAACNHATADATVRERLIAIGSEATEAQPEAFAARLVTEREVVKGIVREARIVFQ</sequence>
<keyword evidence="3" id="KW-1185">Reference proteome</keyword>
<evidence type="ECO:0000256" key="1">
    <source>
        <dbReference type="ARBA" id="ARBA00006987"/>
    </source>
</evidence>
<reference evidence="2 3" key="1">
    <citation type="submission" date="2021-05" db="EMBL/GenBank/DDBJ databases">
        <title>Roseococcus sp. XZZS9, whole genome shotgun sequencing project.</title>
        <authorList>
            <person name="Zhao G."/>
            <person name="Shen L."/>
        </authorList>
    </citation>
    <scope>NUCLEOTIDE SEQUENCE [LARGE SCALE GENOMIC DNA]</scope>
    <source>
        <strain evidence="2 3">XZZS9</strain>
    </source>
</reference>
<evidence type="ECO:0000313" key="3">
    <source>
        <dbReference type="Proteomes" id="UP000766336"/>
    </source>
</evidence>
<dbReference type="CDD" id="cd07012">
    <property type="entry name" value="PBP2_Bug_TTT"/>
    <property type="match status" value="1"/>
</dbReference>
<dbReference type="EMBL" id="JAHCDA010000003">
    <property type="protein sequence ID" value="MBS7812797.1"/>
    <property type="molecule type" value="Genomic_DNA"/>
</dbReference>
<dbReference type="PIRSF" id="PIRSF017082">
    <property type="entry name" value="YflP"/>
    <property type="match status" value="1"/>
</dbReference>
<dbReference type="Gene3D" id="3.40.190.10">
    <property type="entry name" value="Periplasmic binding protein-like II"/>
    <property type="match status" value="1"/>
</dbReference>
<dbReference type="Proteomes" id="UP000766336">
    <property type="component" value="Unassembled WGS sequence"/>
</dbReference>
<dbReference type="Gene3D" id="3.40.190.150">
    <property type="entry name" value="Bordetella uptake gene, domain 1"/>
    <property type="match status" value="1"/>
</dbReference>
<evidence type="ECO:0000313" key="2">
    <source>
        <dbReference type="EMBL" id="MBS7812797.1"/>
    </source>
</evidence>
<dbReference type="RefSeq" id="WP_213671483.1">
    <property type="nucleotide sequence ID" value="NZ_JAHCDA010000003.1"/>
</dbReference>
<dbReference type="InterPro" id="IPR042100">
    <property type="entry name" value="Bug_dom1"/>
</dbReference>
<name>A0ABS5QIR8_9PROT</name>
<dbReference type="Pfam" id="PF03401">
    <property type="entry name" value="TctC"/>
    <property type="match status" value="1"/>
</dbReference>
<gene>
    <name evidence="2" type="ORF">KHU32_17745</name>
</gene>
<dbReference type="InterPro" id="IPR005064">
    <property type="entry name" value="BUG"/>
</dbReference>
<dbReference type="PANTHER" id="PTHR42928:SF5">
    <property type="entry name" value="BLR1237 PROTEIN"/>
    <property type="match status" value="1"/>
</dbReference>